<accession>A0A8H7AIM4</accession>
<name>A0A8H7AIM4_9EURO</name>
<evidence type="ECO:0000313" key="1">
    <source>
        <dbReference type="EMBL" id="KAF7508607.1"/>
    </source>
</evidence>
<dbReference type="AlphaFoldDB" id="A0A8H7AIM4"/>
<gene>
    <name evidence="1" type="ORF">GJ744_009156</name>
</gene>
<evidence type="ECO:0000313" key="2">
    <source>
        <dbReference type="Proteomes" id="UP000606974"/>
    </source>
</evidence>
<keyword evidence="2" id="KW-1185">Reference proteome</keyword>
<dbReference type="OrthoDB" id="5840532at2759"/>
<dbReference type="EMBL" id="JAACFV010000052">
    <property type="protein sequence ID" value="KAF7508607.1"/>
    <property type="molecule type" value="Genomic_DNA"/>
</dbReference>
<dbReference type="Proteomes" id="UP000606974">
    <property type="component" value="Unassembled WGS sequence"/>
</dbReference>
<proteinExistence type="predicted"/>
<organism evidence="1 2">
    <name type="scientific">Endocarpon pusillum</name>
    <dbReference type="NCBI Taxonomy" id="364733"/>
    <lineage>
        <taxon>Eukaryota</taxon>
        <taxon>Fungi</taxon>
        <taxon>Dikarya</taxon>
        <taxon>Ascomycota</taxon>
        <taxon>Pezizomycotina</taxon>
        <taxon>Eurotiomycetes</taxon>
        <taxon>Chaetothyriomycetidae</taxon>
        <taxon>Verrucariales</taxon>
        <taxon>Verrucariaceae</taxon>
        <taxon>Endocarpon</taxon>
    </lineage>
</organism>
<protein>
    <submittedName>
        <fullName evidence="1">Uncharacterized protein</fullName>
    </submittedName>
</protein>
<comment type="caution">
    <text evidence="1">The sequence shown here is derived from an EMBL/GenBank/DDBJ whole genome shotgun (WGS) entry which is preliminary data.</text>
</comment>
<reference evidence="1" key="1">
    <citation type="submission" date="2020-02" db="EMBL/GenBank/DDBJ databases">
        <authorList>
            <person name="Palmer J.M."/>
        </authorList>
    </citation>
    <scope>NUCLEOTIDE SEQUENCE</scope>
    <source>
        <strain evidence="1">EPUS1.4</strain>
        <tissue evidence="1">Thallus</tissue>
    </source>
</reference>
<sequence>MAREHRGPITKFPSDGLRHARRFMMGHNGKGLGVFIGDDDGDHHRILCDGAGITNIIYTTSGDQIDMNNDVDIRFARENEVCATARSQQQFDKTS</sequence>